<proteinExistence type="predicted"/>
<sequence>MILETVNMEDSSHFSENESEEKHLIHDVLIKEEIEIKPEMGLNLQEYENLTVNSEIPDNYESVSSSGIPWIKQEIEDGHSFHWNHGIDESLGLVQPPPFYSRYLPPSRTLSAYPPRLQPSSAPIIMATNGSSPLLPLSYSHCTTSSPHPKGGRIEGRGGWRTLQTRGEVKFEAHIEARSSFAKLREGGSGTLLSIFFAGRTRGRASLRPGVDTPSVSLLYLARAEVAGQASAAC</sequence>
<organism evidence="1">
    <name type="scientific">Timema douglasi</name>
    <name type="common">Walking stick</name>
    <dbReference type="NCBI Taxonomy" id="61478"/>
    <lineage>
        <taxon>Eukaryota</taxon>
        <taxon>Metazoa</taxon>
        <taxon>Ecdysozoa</taxon>
        <taxon>Arthropoda</taxon>
        <taxon>Hexapoda</taxon>
        <taxon>Insecta</taxon>
        <taxon>Pterygota</taxon>
        <taxon>Neoptera</taxon>
        <taxon>Polyneoptera</taxon>
        <taxon>Phasmatodea</taxon>
        <taxon>Timematodea</taxon>
        <taxon>Timematoidea</taxon>
        <taxon>Timematidae</taxon>
        <taxon>Timema</taxon>
    </lineage>
</organism>
<protein>
    <submittedName>
        <fullName evidence="1">Uncharacterized protein</fullName>
    </submittedName>
</protein>
<reference evidence="1" key="1">
    <citation type="submission" date="2020-11" db="EMBL/GenBank/DDBJ databases">
        <authorList>
            <person name="Tran Van P."/>
        </authorList>
    </citation>
    <scope>NUCLEOTIDE SEQUENCE</scope>
</reference>
<name>A0A7R8VNE6_TIMDO</name>
<accession>A0A7R8VNE6</accession>
<dbReference type="AlphaFoldDB" id="A0A7R8VNE6"/>
<dbReference type="EMBL" id="OA568672">
    <property type="protein sequence ID" value="CAD7201757.1"/>
    <property type="molecule type" value="Genomic_DNA"/>
</dbReference>
<gene>
    <name evidence="1" type="ORF">TDIB3V08_LOCUS7951</name>
</gene>
<evidence type="ECO:0000313" key="1">
    <source>
        <dbReference type="EMBL" id="CAD7201757.1"/>
    </source>
</evidence>